<gene>
    <name evidence="1" type="ORF">DEE74_16305</name>
</gene>
<protein>
    <submittedName>
        <fullName evidence="1">Uncharacterized protein</fullName>
    </submittedName>
</protein>
<dbReference type="Proteomes" id="UP001199322">
    <property type="component" value="Unassembled WGS sequence"/>
</dbReference>
<organism evidence="1 2">
    <name type="scientific">Ralstonia pickettii</name>
    <name type="common">Burkholderia pickettii</name>
    <dbReference type="NCBI Taxonomy" id="329"/>
    <lineage>
        <taxon>Bacteria</taxon>
        <taxon>Pseudomonadati</taxon>
        <taxon>Pseudomonadota</taxon>
        <taxon>Betaproteobacteria</taxon>
        <taxon>Burkholderiales</taxon>
        <taxon>Burkholderiaceae</taxon>
        <taxon>Ralstonia</taxon>
    </lineage>
</organism>
<evidence type="ECO:0000313" key="1">
    <source>
        <dbReference type="EMBL" id="MBX3891427.1"/>
    </source>
</evidence>
<accession>A0AAW4Q941</accession>
<reference evidence="1" key="1">
    <citation type="submission" date="2018-06" db="EMBL/GenBank/DDBJ databases">
        <authorList>
            <person name="O'Rourke A."/>
        </authorList>
    </citation>
    <scope>NUCLEOTIDE SEQUENCE</scope>
    <source>
        <strain evidence="1">132550021-3</strain>
    </source>
</reference>
<evidence type="ECO:0000313" key="2">
    <source>
        <dbReference type="Proteomes" id="UP001199322"/>
    </source>
</evidence>
<dbReference type="EMBL" id="QGBI01000015">
    <property type="protein sequence ID" value="MBX3891427.1"/>
    <property type="molecule type" value="Genomic_DNA"/>
</dbReference>
<dbReference type="RefSeq" id="WP_182553416.1">
    <property type="nucleotide sequence ID" value="NZ_QGAQ01000015.1"/>
</dbReference>
<comment type="caution">
    <text evidence="1">The sequence shown here is derived from an EMBL/GenBank/DDBJ whole genome shotgun (WGS) entry which is preliminary data.</text>
</comment>
<name>A0AAW4Q941_RALPI</name>
<proteinExistence type="predicted"/>
<sequence>MNQKPDLSPGGFEMLRAAVNAARQFQCRSVVTLKTKLLSEWPDRATDINEAIDYWAGNLRARYPNGVPAD</sequence>
<dbReference type="AlphaFoldDB" id="A0AAW4Q941"/>